<reference evidence="1 2" key="1">
    <citation type="submission" date="2014-03" db="EMBL/GenBank/DDBJ databases">
        <title>The draft genome sequence of Marivita geojedonensis KCTC 23882.</title>
        <authorList>
            <person name="Lai Q."/>
            <person name="Shao Z."/>
        </authorList>
    </citation>
    <scope>NUCLEOTIDE SEQUENCE [LARGE SCALE GENOMIC DNA]</scope>
    <source>
        <strain evidence="1 2">DPG-138</strain>
    </source>
</reference>
<keyword evidence="2" id="KW-1185">Reference proteome</keyword>
<comment type="caution">
    <text evidence="1">The sequence shown here is derived from an EMBL/GenBank/DDBJ whole genome shotgun (WGS) entry which is preliminary data.</text>
</comment>
<protein>
    <submittedName>
        <fullName evidence="1">Uncharacterized protein</fullName>
    </submittedName>
</protein>
<dbReference type="Proteomes" id="UP000193926">
    <property type="component" value="Unassembled WGS sequence"/>
</dbReference>
<evidence type="ECO:0000313" key="2">
    <source>
        <dbReference type="Proteomes" id="UP000193926"/>
    </source>
</evidence>
<name>A0A1X4NP08_9RHOB</name>
<sequence>MLLCGRKLPEKRYNSEGIPVRDPSFYDTFLWFRDFCHEVVNGTTKTAVAWERRGQKPDPEKIYRTAVSVLTARRLIKHSGGDPWFIPTSIAISQVWEVLFNEQEDPDSIRKRMPAVTWFCYKFAREPRFNFPDDKNPIYKLSRTLEKQYPEFMPKKLTREEIAALDEAEEIAFNDFLAVLFKVYGVPDDELIDTTEIPYREDLYIPRK</sequence>
<gene>
    <name evidence="1" type="ORF">MGEO_03530</name>
</gene>
<dbReference type="EMBL" id="JFKC01000002">
    <property type="protein sequence ID" value="OSQ52467.1"/>
    <property type="molecule type" value="Genomic_DNA"/>
</dbReference>
<evidence type="ECO:0000313" key="1">
    <source>
        <dbReference type="EMBL" id="OSQ52467.1"/>
    </source>
</evidence>
<organism evidence="1 2">
    <name type="scientific">Marivita geojedonensis</name>
    <dbReference type="NCBI Taxonomy" id="1123756"/>
    <lineage>
        <taxon>Bacteria</taxon>
        <taxon>Pseudomonadati</taxon>
        <taxon>Pseudomonadota</taxon>
        <taxon>Alphaproteobacteria</taxon>
        <taxon>Rhodobacterales</taxon>
        <taxon>Roseobacteraceae</taxon>
        <taxon>Marivita</taxon>
    </lineage>
</organism>
<accession>A0A1X4NP08</accession>
<dbReference type="AlphaFoldDB" id="A0A1X4NP08"/>
<proteinExistence type="predicted"/>